<evidence type="ECO:0000313" key="3">
    <source>
        <dbReference type="Proteomes" id="UP000029120"/>
    </source>
</evidence>
<dbReference type="Proteomes" id="UP000029120">
    <property type="component" value="Unassembled WGS sequence"/>
</dbReference>
<keyword evidence="1" id="KW-1133">Transmembrane helix</keyword>
<feature type="transmembrane region" description="Helical" evidence="1">
    <location>
        <begin position="42"/>
        <end position="58"/>
    </location>
</feature>
<keyword evidence="3" id="KW-1185">Reference proteome</keyword>
<accession>A0A087FYU8</accession>
<dbReference type="EMBL" id="KL985362">
    <property type="protein sequence ID" value="KFK22800.1"/>
    <property type="molecule type" value="Genomic_DNA"/>
</dbReference>
<keyword evidence="1" id="KW-0472">Membrane</keyword>
<keyword evidence="1" id="KW-0812">Transmembrane</keyword>
<evidence type="ECO:0000313" key="2">
    <source>
        <dbReference type="EMBL" id="KFK22800.1"/>
    </source>
</evidence>
<feature type="non-terminal residue" evidence="2">
    <location>
        <position position="1"/>
    </location>
</feature>
<proteinExistence type="predicted"/>
<organism evidence="2 3">
    <name type="scientific">Arabis alpina</name>
    <name type="common">Alpine rock-cress</name>
    <dbReference type="NCBI Taxonomy" id="50452"/>
    <lineage>
        <taxon>Eukaryota</taxon>
        <taxon>Viridiplantae</taxon>
        <taxon>Streptophyta</taxon>
        <taxon>Embryophyta</taxon>
        <taxon>Tracheophyta</taxon>
        <taxon>Spermatophyta</taxon>
        <taxon>Magnoliopsida</taxon>
        <taxon>eudicotyledons</taxon>
        <taxon>Gunneridae</taxon>
        <taxon>Pentapetalae</taxon>
        <taxon>rosids</taxon>
        <taxon>malvids</taxon>
        <taxon>Brassicales</taxon>
        <taxon>Brassicaceae</taxon>
        <taxon>Arabideae</taxon>
        <taxon>Arabis</taxon>
    </lineage>
</organism>
<dbReference type="AlphaFoldDB" id="A0A087FYU8"/>
<evidence type="ECO:0000256" key="1">
    <source>
        <dbReference type="SAM" id="Phobius"/>
    </source>
</evidence>
<reference evidence="3" key="1">
    <citation type="journal article" date="2015" name="Nat. Plants">
        <title>Genome expansion of Arabis alpina linked with retrotransposition and reduced symmetric DNA methylation.</title>
        <authorList>
            <person name="Willing E.M."/>
            <person name="Rawat V."/>
            <person name="Mandakova T."/>
            <person name="Maumus F."/>
            <person name="James G.V."/>
            <person name="Nordstroem K.J."/>
            <person name="Becker C."/>
            <person name="Warthmann N."/>
            <person name="Chica C."/>
            <person name="Szarzynska B."/>
            <person name="Zytnicki M."/>
            <person name="Albani M.C."/>
            <person name="Kiefer C."/>
            <person name="Bergonzi S."/>
            <person name="Castaings L."/>
            <person name="Mateos J.L."/>
            <person name="Berns M.C."/>
            <person name="Bujdoso N."/>
            <person name="Piofczyk T."/>
            <person name="de Lorenzo L."/>
            <person name="Barrero-Sicilia C."/>
            <person name="Mateos I."/>
            <person name="Piednoel M."/>
            <person name="Hagmann J."/>
            <person name="Chen-Min-Tao R."/>
            <person name="Iglesias-Fernandez R."/>
            <person name="Schuster S.C."/>
            <person name="Alonso-Blanco C."/>
            <person name="Roudier F."/>
            <person name="Carbonero P."/>
            <person name="Paz-Ares J."/>
            <person name="Davis S.J."/>
            <person name="Pecinka A."/>
            <person name="Quesneville H."/>
            <person name="Colot V."/>
            <person name="Lysak M.A."/>
            <person name="Weigel D."/>
            <person name="Coupland G."/>
            <person name="Schneeberger K."/>
        </authorList>
    </citation>
    <scope>NUCLEOTIDE SEQUENCE [LARGE SCALE GENOMIC DNA]</scope>
    <source>
        <strain evidence="3">cv. Pajares</strain>
    </source>
</reference>
<gene>
    <name evidence="2" type="ORF">AALP_AAs44998U000100</name>
</gene>
<sequence>LISFVFKVKLCWRVEVMMNVQVRERRVVQLLIFEEWTSAMKFLPWLGLMLACLFIRLFQLQ</sequence>
<name>A0A087FYU8_ARAAL</name>
<protein>
    <submittedName>
        <fullName evidence="2">Uncharacterized protein</fullName>
    </submittedName>
</protein>